<dbReference type="InterPro" id="IPR006115">
    <property type="entry name" value="6PGDH_NADP-bd"/>
</dbReference>
<evidence type="ECO:0000313" key="4">
    <source>
        <dbReference type="Proteomes" id="UP000251241"/>
    </source>
</evidence>
<feature type="compositionally biased region" description="Gly residues" evidence="1">
    <location>
        <begin position="1"/>
        <end position="10"/>
    </location>
</feature>
<dbReference type="Gene3D" id="3.40.50.720">
    <property type="entry name" value="NAD(P)-binding Rossmann-like Domain"/>
    <property type="match status" value="1"/>
</dbReference>
<dbReference type="PANTHER" id="PTHR11811">
    <property type="entry name" value="6-PHOSPHOGLUCONATE DEHYDROGENASE"/>
    <property type="match status" value="1"/>
</dbReference>
<dbReference type="InterPro" id="IPR006183">
    <property type="entry name" value="Pgluconate_DH"/>
</dbReference>
<organism evidence="3 4">
    <name type="scientific">Sphingobacterium multivorum</name>
    <dbReference type="NCBI Taxonomy" id="28454"/>
    <lineage>
        <taxon>Bacteria</taxon>
        <taxon>Pseudomonadati</taxon>
        <taxon>Bacteroidota</taxon>
        <taxon>Sphingobacteriia</taxon>
        <taxon>Sphingobacteriales</taxon>
        <taxon>Sphingobacteriaceae</taxon>
        <taxon>Sphingobacterium</taxon>
    </lineage>
</organism>
<evidence type="ECO:0000313" key="3">
    <source>
        <dbReference type="EMBL" id="SPZ85583.1"/>
    </source>
</evidence>
<gene>
    <name evidence="3" type="primary">yqjI_2</name>
    <name evidence="3" type="ORF">NCTC11343_02145</name>
</gene>
<evidence type="ECO:0000259" key="2">
    <source>
        <dbReference type="Pfam" id="PF03446"/>
    </source>
</evidence>
<dbReference type="Proteomes" id="UP000251241">
    <property type="component" value="Unassembled WGS sequence"/>
</dbReference>
<keyword evidence="3" id="KW-0560">Oxidoreductase</keyword>
<dbReference type="InterPro" id="IPR036291">
    <property type="entry name" value="NAD(P)-bd_dom_sf"/>
</dbReference>
<accession>A0A2X2J1Y6</accession>
<dbReference type="SUPFAM" id="SSF51735">
    <property type="entry name" value="NAD(P)-binding Rossmann-fold domains"/>
    <property type="match status" value="1"/>
</dbReference>
<feature type="domain" description="6-phosphogluconate dehydrogenase NADP-binding" evidence="2">
    <location>
        <begin position="1"/>
        <end position="41"/>
    </location>
</feature>
<dbReference type="GO" id="GO:0004616">
    <property type="term" value="F:phosphogluconate dehydrogenase (decarboxylating) activity"/>
    <property type="evidence" value="ECO:0007669"/>
    <property type="project" value="UniProtKB-EC"/>
</dbReference>
<name>A0A2X2J1Y6_SPHMU</name>
<proteinExistence type="predicted"/>
<dbReference type="AlphaFoldDB" id="A0A2X2J1Y6"/>
<reference evidence="3 4" key="1">
    <citation type="submission" date="2018-06" db="EMBL/GenBank/DDBJ databases">
        <authorList>
            <consortium name="Pathogen Informatics"/>
            <person name="Doyle S."/>
        </authorList>
    </citation>
    <scope>NUCLEOTIDE SEQUENCE [LARGE SCALE GENOMIC DNA]</scope>
    <source>
        <strain evidence="3 4">NCTC11343</strain>
    </source>
</reference>
<dbReference type="Pfam" id="PF03446">
    <property type="entry name" value="NAD_binding_2"/>
    <property type="match status" value="1"/>
</dbReference>
<dbReference type="EMBL" id="UAUU01000008">
    <property type="protein sequence ID" value="SPZ85583.1"/>
    <property type="molecule type" value="Genomic_DNA"/>
</dbReference>
<evidence type="ECO:0000256" key="1">
    <source>
        <dbReference type="SAM" id="MobiDB-lite"/>
    </source>
</evidence>
<dbReference type="EC" id="1.1.1.44" evidence="3"/>
<dbReference type="GO" id="GO:0050661">
    <property type="term" value="F:NADP binding"/>
    <property type="evidence" value="ECO:0007669"/>
    <property type="project" value="InterPro"/>
</dbReference>
<sequence>MGMGVSGGEQGARRGPSIMPGGDLEVFNLVKPMLEVISAKVNGSPVPLIWGKELLGIMLKWFTTVLNMPSCN</sequence>
<feature type="region of interest" description="Disordered" evidence="1">
    <location>
        <begin position="1"/>
        <end position="20"/>
    </location>
</feature>
<protein>
    <submittedName>
        <fullName evidence="3">6-phosphogluconate dehydrogenase, decarboxylating 2</fullName>
        <ecNumber evidence="3">1.1.1.44</ecNumber>
    </submittedName>
</protein>